<dbReference type="EMBL" id="NRRV01000036">
    <property type="protein sequence ID" value="MBK1631971.1"/>
    <property type="molecule type" value="Genomic_DNA"/>
</dbReference>
<name>A0ABS1CJ63_9GAMM</name>
<comment type="caution">
    <text evidence="2">The sequence shown here is derived from an EMBL/GenBank/DDBJ whole genome shotgun (WGS) entry which is preliminary data.</text>
</comment>
<proteinExistence type="predicted"/>
<sequence length="272" mass="29280">MKTAMIRTAAAGTLAAMSLASMNTALAQDPWAFSANIGAVSNYIWRGVTQTGDQAAIQGGLDVAHESGFYAGTWASNIDWDEGSSEAVTLTPVLDDGGQVVVDPVTGAQTFTAETVGADPDSPNYELDLYAGYGFAVNDDLSFDLSTIYYAYPDGRDVDFWEIGASGTYKWFTAGLAYTAWGEADDDAAFSEGDLYYYGSIDVGLPYDFGLSLFGGYYDFDTEDGGVDYGHGGVSISKEAGDFGTFSFNYDQVGRETYDDDPKFWVGWVKEF</sequence>
<reference evidence="2 3" key="1">
    <citation type="journal article" date="2020" name="Microorganisms">
        <title>Osmotic Adaptation and Compatible Solute Biosynthesis of Phototrophic Bacteria as Revealed from Genome Analyses.</title>
        <authorList>
            <person name="Imhoff J.F."/>
            <person name="Rahn T."/>
            <person name="Kunzel S."/>
            <person name="Keller A."/>
            <person name="Neulinger S.C."/>
        </authorList>
    </citation>
    <scope>NUCLEOTIDE SEQUENCE [LARGE SCALE GENOMIC DNA]</scope>
    <source>
        <strain evidence="2 3">DSM 6210</strain>
    </source>
</reference>
<protein>
    <recommendedName>
        <fullName evidence="4">Porin</fullName>
    </recommendedName>
</protein>
<keyword evidence="3" id="KW-1185">Reference proteome</keyword>
<dbReference type="RefSeq" id="WP_274607759.1">
    <property type="nucleotide sequence ID" value="NZ_NRRV01000036.1"/>
</dbReference>
<evidence type="ECO:0000313" key="3">
    <source>
        <dbReference type="Proteomes" id="UP000748752"/>
    </source>
</evidence>
<evidence type="ECO:0000313" key="2">
    <source>
        <dbReference type="EMBL" id="MBK1631971.1"/>
    </source>
</evidence>
<evidence type="ECO:0000256" key="1">
    <source>
        <dbReference type="SAM" id="SignalP"/>
    </source>
</evidence>
<keyword evidence="1" id="KW-0732">Signal</keyword>
<dbReference type="Proteomes" id="UP000748752">
    <property type="component" value="Unassembled WGS sequence"/>
</dbReference>
<feature type="chain" id="PRO_5045523628" description="Porin" evidence="1">
    <location>
        <begin position="28"/>
        <end position="272"/>
    </location>
</feature>
<dbReference type="InterPro" id="IPR010239">
    <property type="entry name" value="CHP02001"/>
</dbReference>
<feature type="signal peptide" evidence="1">
    <location>
        <begin position="1"/>
        <end position="27"/>
    </location>
</feature>
<dbReference type="NCBIfam" id="TIGR02001">
    <property type="entry name" value="gcw_chp"/>
    <property type="match status" value="1"/>
</dbReference>
<evidence type="ECO:0008006" key="4">
    <source>
        <dbReference type="Google" id="ProtNLM"/>
    </source>
</evidence>
<dbReference type="Pfam" id="PF09694">
    <property type="entry name" value="Gcw_chp"/>
    <property type="match status" value="1"/>
</dbReference>
<organism evidence="2 3">
    <name type="scientific">Thiohalocapsa halophila</name>
    <dbReference type="NCBI Taxonomy" id="69359"/>
    <lineage>
        <taxon>Bacteria</taxon>
        <taxon>Pseudomonadati</taxon>
        <taxon>Pseudomonadota</taxon>
        <taxon>Gammaproteobacteria</taxon>
        <taxon>Chromatiales</taxon>
        <taxon>Chromatiaceae</taxon>
        <taxon>Thiohalocapsa</taxon>
    </lineage>
</organism>
<accession>A0ABS1CJ63</accession>
<gene>
    <name evidence="2" type="ORF">CKO31_14750</name>
</gene>